<comment type="caution">
    <text evidence="8">The sequence shown here is derived from an EMBL/GenBank/DDBJ whole genome shotgun (WGS) entry which is preliminary data.</text>
</comment>
<dbReference type="Gene3D" id="3.40.50.12240">
    <property type="match status" value="1"/>
</dbReference>
<dbReference type="Pfam" id="PF02874">
    <property type="entry name" value="ATP-synt_ab_N"/>
    <property type="match status" value="1"/>
</dbReference>
<dbReference type="RefSeq" id="WP_276096230.1">
    <property type="nucleotide sequence ID" value="NZ_JARJBC010000024.1"/>
</dbReference>
<evidence type="ECO:0000259" key="6">
    <source>
        <dbReference type="Pfam" id="PF02874"/>
    </source>
</evidence>
<proteinExistence type="inferred from homology"/>
<dbReference type="InterPro" id="IPR027417">
    <property type="entry name" value="P-loop_NTPase"/>
</dbReference>
<evidence type="ECO:0000256" key="4">
    <source>
        <dbReference type="HAMAP-Rule" id="MF_00310"/>
    </source>
</evidence>
<dbReference type="InterPro" id="IPR004100">
    <property type="entry name" value="ATPase_F1/V1/A1_a/bsu_N"/>
</dbReference>
<dbReference type="NCBIfam" id="NF003235">
    <property type="entry name" value="PRK04196.1"/>
    <property type="match status" value="1"/>
</dbReference>
<evidence type="ECO:0000313" key="9">
    <source>
        <dbReference type="Proteomes" id="UP001216579"/>
    </source>
</evidence>
<evidence type="ECO:0000256" key="3">
    <source>
        <dbReference type="ARBA" id="ARBA00023065"/>
    </source>
</evidence>
<dbReference type="InterPro" id="IPR000194">
    <property type="entry name" value="ATPase_F1/V1/A1_a/bsu_nucl-bd"/>
</dbReference>
<evidence type="ECO:0000256" key="1">
    <source>
        <dbReference type="ARBA" id="ARBA00008936"/>
    </source>
</evidence>
<reference evidence="8 9" key="1">
    <citation type="submission" date="2023-03" db="EMBL/GenBank/DDBJ databases">
        <title>Draft genome sequence of Streptomyces sp. RB6PN23 isolated from peat swamp forest in Thailand.</title>
        <authorList>
            <person name="Klaysubun C."/>
            <person name="Duangmal K."/>
        </authorList>
    </citation>
    <scope>NUCLEOTIDE SEQUENCE [LARGE SCALE GENOMIC DNA]</scope>
    <source>
        <strain evidence="8 9">RB6PN23</strain>
    </source>
</reference>
<evidence type="ECO:0000259" key="5">
    <source>
        <dbReference type="Pfam" id="PF00006"/>
    </source>
</evidence>
<dbReference type="HAMAP" id="MF_00310">
    <property type="entry name" value="ATP_synth_B_arch"/>
    <property type="match status" value="1"/>
</dbReference>
<sequence>MTAIGEIEYTQVRELRGPLVVIGGVAGVGWDEFVRIVLDSGEQRHGLVLEVNRDLAIVQVLEDTAGMDPERVRASFAGTPLRVPVGQGWLGRICNGRGEPVDGGPPVFGPTNAAVGGSPINPVRREPPGEPVLTGVGAIDALTTLVRGQKLPVFSAAGLPHLELATQIAAQSTVRGEPFSVVFAGMGLTHADATFVRDALEERSAAGELVLLLNTADDPVIERILTPRLALTVAEHLAFEEGRHALVVMSDMTAYAEALREVSAARGEVPARRAYPGYLYSDLASLYERCGRIRGRPGSVTVLPVLTMPANDITHPVPDLTGYITEGQIVLSHEVHAQGVYPPVDALSSLSRLMRKGAGPGRTRADHLEVAAQLLAALARARQVRELADLVGRSALSSTDARYLDLAEAFLHRFVAQRVDEARPLDEALERAWQVLLTLPRSQLTMLPAELIDAHQPPEAKEQDG</sequence>
<dbReference type="CDD" id="cd18118">
    <property type="entry name" value="ATP-synt_V_A-type_beta_N"/>
    <property type="match status" value="1"/>
</dbReference>
<dbReference type="Pfam" id="PF22919">
    <property type="entry name" value="ATP-synt_VA_C"/>
    <property type="match status" value="1"/>
</dbReference>
<name>A0ABT5ZTZ4_9ACTN</name>
<dbReference type="SUPFAM" id="SSF52540">
    <property type="entry name" value="P-loop containing nucleoside triphosphate hydrolases"/>
    <property type="match status" value="1"/>
</dbReference>
<dbReference type="InterPro" id="IPR055190">
    <property type="entry name" value="ATP-synt_VA_C"/>
</dbReference>
<dbReference type="InterPro" id="IPR022879">
    <property type="entry name" value="V-ATPase_su_B/beta"/>
</dbReference>
<evidence type="ECO:0000256" key="2">
    <source>
        <dbReference type="ARBA" id="ARBA00022448"/>
    </source>
</evidence>
<keyword evidence="3 4" id="KW-0406">Ion transport</keyword>
<organism evidence="8 9">
    <name type="scientific">Streptomyces silvisoli</name>
    <dbReference type="NCBI Taxonomy" id="3034235"/>
    <lineage>
        <taxon>Bacteria</taxon>
        <taxon>Bacillati</taxon>
        <taxon>Actinomycetota</taxon>
        <taxon>Actinomycetes</taxon>
        <taxon>Kitasatosporales</taxon>
        <taxon>Streptomycetaceae</taxon>
        <taxon>Streptomyces</taxon>
    </lineage>
</organism>
<dbReference type="Proteomes" id="UP001216579">
    <property type="component" value="Unassembled WGS sequence"/>
</dbReference>
<feature type="domain" description="ATPase F1/V1/A1 complex alpha/beta subunit nucleotide-binding" evidence="5">
    <location>
        <begin position="135"/>
        <end position="351"/>
    </location>
</feature>
<dbReference type="PANTHER" id="PTHR43389">
    <property type="entry name" value="V-TYPE PROTON ATPASE SUBUNIT B"/>
    <property type="match status" value="1"/>
</dbReference>
<dbReference type="EMBL" id="JARJBC010000024">
    <property type="protein sequence ID" value="MDF3293293.1"/>
    <property type="molecule type" value="Genomic_DNA"/>
</dbReference>
<evidence type="ECO:0000313" key="8">
    <source>
        <dbReference type="EMBL" id="MDF3293293.1"/>
    </source>
</evidence>
<feature type="domain" description="ATP synthase A/B type C-terminal" evidence="7">
    <location>
        <begin position="357"/>
        <end position="454"/>
    </location>
</feature>
<accession>A0ABT5ZTZ4</accession>
<comment type="similarity">
    <text evidence="1 4">Belongs to the ATPase alpha/beta chains family.</text>
</comment>
<dbReference type="PANTHER" id="PTHR43389:SF4">
    <property type="entry name" value="V-TYPE PROTON ATPASE SUBUNIT B"/>
    <property type="match status" value="1"/>
</dbReference>
<dbReference type="Pfam" id="PF00006">
    <property type="entry name" value="ATP-synt_ab"/>
    <property type="match status" value="1"/>
</dbReference>
<dbReference type="CDD" id="cd01135">
    <property type="entry name" value="V_A-ATPase_B"/>
    <property type="match status" value="1"/>
</dbReference>
<keyword evidence="4" id="KW-0375">Hydrogen ion transport</keyword>
<gene>
    <name evidence="4" type="primary">atpB</name>
    <name evidence="8" type="ORF">P3G67_29610</name>
</gene>
<feature type="domain" description="ATPase F1/V1/A1 complex alpha/beta subunit N-terminal" evidence="6">
    <location>
        <begin position="17"/>
        <end position="69"/>
    </location>
</feature>
<keyword evidence="4" id="KW-0066">ATP synthesis</keyword>
<evidence type="ECO:0000259" key="7">
    <source>
        <dbReference type="Pfam" id="PF22919"/>
    </source>
</evidence>
<keyword evidence="9" id="KW-1185">Reference proteome</keyword>
<protein>
    <recommendedName>
        <fullName evidence="4">V-type ATP synthase beta chain</fullName>
    </recommendedName>
    <alternativeName>
        <fullName evidence="4">V-ATPase subunit B</fullName>
    </alternativeName>
</protein>
<keyword evidence="2 4" id="KW-0813">Transport</keyword>
<comment type="function">
    <text evidence="4">Produces ATP from ADP in the presence of a proton gradient across the membrane. The V-type beta chain is a regulatory subunit.</text>
</comment>